<proteinExistence type="predicted"/>
<dbReference type="EMBL" id="LAZR01009384">
    <property type="protein sequence ID" value="KKM72923.1"/>
    <property type="molecule type" value="Genomic_DNA"/>
</dbReference>
<comment type="caution">
    <text evidence="1">The sequence shown here is derived from an EMBL/GenBank/DDBJ whole genome shotgun (WGS) entry which is preliminary data.</text>
</comment>
<organism evidence="1">
    <name type="scientific">marine sediment metagenome</name>
    <dbReference type="NCBI Taxonomy" id="412755"/>
    <lineage>
        <taxon>unclassified sequences</taxon>
        <taxon>metagenomes</taxon>
        <taxon>ecological metagenomes</taxon>
    </lineage>
</organism>
<accession>A0A0F9JTB0</accession>
<dbReference type="AlphaFoldDB" id="A0A0F9JTB0"/>
<name>A0A0F9JTB0_9ZZZZ</name>
<evidence type="ECO:0000313" key="1">
    <source>
        <dbReference type="EMBL" id="KKM72923.1"/>
    </source>
</evidence>
<sequence>MLGRKEWGYDRPVRFVYAAEIVATLGYKETNDPYDWVPIAELYDRYEEIWTDRPHGHQTPTLLARSEFGELLGQVFHGDRVIRRVLGKKARGIAGIQGPGGLRSRKPPDVKISLADLEKLVDD</sequence>
<protein>
    <submittedName>
        <fullName evidence="1">Uncharacterized protein</fullName>
    </submittedName>
</protein>
<gene>
    <name evidence="1" type="ORF">LCGC14_1415620</name>
</gene>
<reference evidence="1" key="1">
    <citation type="journal article" date="2015" name="Nature">
        <title>Complex archaea that bridge the gap between prokaryotes and eukaryotes.</title>
        <authorList>
            <person name="Spang A."/>
            <person name="Saw J.H."/>
            <person name="Jorgensen S.L."/>
            <person name="Zaremba-Niedzwiedzka K."/>
            <person name="Martijn J."/>
            <person name="Lind A.E."/>
            <person name="van Eijk R."/>
            <person name="Schleper C."/>
            <person name="Guy L."/>
            <person name="Ettema T.J."/>
        </authorList>
    </citation>
    <scope>NUCLEOTIDE SEQUENCE</scope>
</reference>